<proteinExistence type="predicted"/>
<organism evidence="1 2">
    <name type="scientific">Dreissena polymorpha</name>
    <name type="common">Zebra mussel</name>
    <name type="synonym">Mytilus polymorpha</name>
    <dbReference type="NCBI Taxonomy" id="45954"/>
    <lineage>
        <taxon>Eukaryota</taxon>
        <taxon>Metazoa</taxon>
        <taxon>Spiralia</taxon>
        <taxon>Lophotrochozoa</taxon>
        <taxon>Mollusca</taxon>
        <taxon>Bivalvia</taxon>
        <taxon>Autobranchia</taxon>
        <taxon>Heteroconchia</taxon>
        <taxon>Euheterodonta</taxon>
        <taxon>Imparidentia</taxon>
        <taxon>Neoheterodontei</taxon>
        <taxon>Myida</taxon>
        <taxon>Dreissenoidea</taxon>
        <taxon>Dreissenidae</taxon>
        <taxon>Dreissena</taxon>
    </lineage>
</organism>
<comment type="caution">
    <text evidence="1">The sequence shown here is derived from an EMBL/GenBank/DDBJ whole genome shotgun (WGS) entry which is preliminary data.</text>
</comment>
<reference evidence="1" key="2">
    <citation type="submission" date="2020-11" db="EMBL/GenBank/DDBJ databases">
        <authorList>
            <person name="McCartney M.A."/>
            <person name="Auch B."/>
            <person name="Kono T."/>
            <person name="Mallez S."/>
            <person name="Becker A."/>
            <person name="Gohl D.M."/>
            <person name="Silverstein K.A.T."/>
            <person name="Koren S."/>
            <person name="Bechman K.B."/>
            <person name="Herman A."/>
            <person name="Abrahante J.E."/>
            <person name="Garbe J."/>
        </authorList>
    </citation>
    <scope>NUCLEOTIDE SEQUENCE</scope>
    <source>
        <strain evidence="1">Duluth1</strain>
        <tissue evidence="1">Whole animal</tissue>
    </source>
</reference>
<keyword evidence="2" id="KW-1185">Reference proteome</keyword>
<evidence type="ECO:0000313" key="1">
    <source>
        <dbReference type="EMBL" id="KAH3793852.1"/>
    </source>
</evidence>
<dbReference type="AlphaFoldDB" id="A0A9D4J3B2"/>
<protein>
    <submittedName>
        <fullName evidence="1">Uncharacterized protein</fullName>
    </submittedName>
</protein>
<sequence>MSRLSDILDIDLVLDDSDVSMQWRRRNPRFEARRLNRRFTDESCTVGECIPNVFRGRPQQIDRHSINTHSFRCKKEHITALLHDKLSSRNTQSHWVTLCYP</sequence>
<accession>A0A9D4J3B2</accession>
<dbReference type="EMBL" id="JAIWYP010000007">
    <property type="protein sequence ID" value="KAH3793852.1"/>
    <property type="molecule type" value="Genomic_DNA"/>
</dbReference>
<gene>
    <name evidence="1" type="ORF">DPMN_147374</name>
</gene>
<evidence type="ECO:0000313" key="2">
    <source>
        <dbReference type="Proteomes" id="UP000828390"/>
    </source>
</evidence>
<name>A0A9D4J3B2_DREPO</name>
<dbReference type="Proteomes" id="UP000828390">
    <property type="component" value="Unassembled WGS sequence"/>
</dbReference>
<reference evidence="1" key="1">
    <citation type="journal article" date="2019" name="bioRxiv">
        <title>The Genome of the Zebra Mussel, Dreissena polymorpha: A Resource for Invasive Species Research.</title>
        <authorList>
            <person name="McCartney M.A."/>
            <person name="Auch B."/>
            <person name="Kono T."/>
            <person name="Mallez S."/>
            <person name="Zhang Y."/>
            <person name="Obille A."/>
            <person name="Becker A."/>
            <person name="Abrahante J.E."/>
            <person name="Garbe J."/>
            <person name="Badalamenti J.P."/>
            <person name="Herman A."/>
            <person name="Mangelson H."/>
            <person name="Liachko I."/>
            <person name="Sullivan S."/>
            <person name="Sone E.D."/>
            <person name="Koren S."/>
            <person name="Silverstein K.A.T."/>
            <person name="Beckman K.B."/>
            <person name="Gohl D.M."/>
        </authorList>
    </citation>
    <scope>NUCLEOTIDE SEQUENCE</scope>
    <source>
        <strain evidence="1">Duluth1</strain>
        <tissue evidence="1">Whole animal</tissue>
    </source>
</reference>